<keyword evidence="5" id="KW-1185">Reference proteome</keyword>
<dbReference type="InterPro" id="IPR007331">
    <property type="entry name" value="Htaa"/>
</dbReference>
<protein>
    <submittedName>
        <fullName evidence="4">DNA-binding beta-propeller fold protein YncE</fullName>
    </submittedName>
</protein>
<name>A0A840DFA1_9MICO</name>
<dbReference type="GO" id="GO:0003677">
    <property type="term" value="F:DNA binding"/>
    <property type="evidence" value="ECO:0007669"/>
    <property type="project" value="UniProtKB-KW"/>
</dbReference>
<keyword evidence="2" id="KW-0732">Signal</keyword>
<organism evidence="4 5">
    <name type="scientific">Canibacter oris</name>
    <dbReference type="NCBI Taxonomy" id="1365628"/>
    <lineage>
        <taxon>Bacteria</taxon>
        <taxon>Bacillati</taxon>
        <taxon>Actinomycetota</taxon>
        <taxon>Actinomycetes</taxon>
        <taxon>Micrococcales</taxon>
        <taxon>Microbacteriaceae</taxon>
        <taxon>Canibacter</taxon>
    </lineage>
</organism>
<dbReference type="SUPFAM" id="SSF50969">
    <property type="entry name" value="YVTN repeat-like/Quinoprotein amine dehydrogenase"/>
    <property type="match status" value="1"/>
</dbReference>
<dbReference type="AlphaFoldDB" id="A0A840DFA1"/>
<gene>
    <name evidence="4" type="ORF">F5897_000667</name>
</gene>
<dbReference type="RefSeq" id="WP_183304460.1">
    <property type="nucleotide sequence ID" value="NZ_JACIFD010000005.1"/>
</dbReference>
<dbReference type="Gene3D" id="2.130.10.10">
    <property type="entry name" value="YVTN repeat-like/Quinoprotein amine dehydrogenase"/>
    <property type="match status" value="2"/>
</dbReference>
<feature type="domain" description="Htaa" evidence="3">
    <location>
        <begin position="420"/>
        <end position="537"/>
    </location>
</feature>
<comment type="caution">
    <text evidence="4">The sequence shown here is derived from an EMBL/GenBank/DDBJ whole genome shotgun (WGS) entry which is preliminary data.</text>
</comment>
<sequence>MFSRRKKQFAAVLLACCTALMTLTPAQASDEVQFSLETTVAAGGVSRDIVLDDAKNRAYIVVDRGEGTNGAITWLDTTTNQPSTTLWELPAAAPSSLALSPDASKIYVAHYRNSAFSVIDTATGASETFSGIPKFVSGVTVDTDTGAVYVYDSKGLYPVDVATKTVAPLISVSNEKYPSVRDVVYDSQNKVFWIAEARAKILTAFSTQTNAWVQDLALPLASQVFDDVEIGGRPLSLELDTEHHKLYILMRATLADQWERDRILTFDTKLRLFVGENFLTVGKNVYDLSVNPATGELYTSNGHDNTVSMISPDTWDERVIIDFNQAGVTAGTGAGAANTWGLATNAAGTSLYVSHPFTDTSRISVLNRSGAVPIFMERPQTPGQTPVVPEETAEPWSGPAAAPNTAAAVCAVNVTEPTLSWGVNDYTAAWKVRAREGVTKNEQGEYVWAGGSGWYNPLTGEAQLSWGSGFHIQHYETLVPELVSTWGNPQLTVKADKTATLTMDIYWAVAADTHSEGFKRVPVATFKSVDVMESNGELVIYGEPEWQDRPYTRADGSVAASSWPAEFIDNFDPSMRPWWYASGAAGDANKPPKAIFVGGKVADSVCPRAQELTATVTSAAPGDAVTLTASGFVAGKEVVFELHSDPLPLGTAVANDAGVATLQTKVPNAAPAGAHTVVATQADTALTASLAFTVTAAAGGSAGAGSSDTGSGADAGAGTGAAAGNQDVPVQPQNPGTASPGQQAKLTADGAKLATADDKLAATGTDNTTSQLLLLAVVLLAGAVTLTVSRSKTASR</sequence>
<feature type="region of interest" description="Disordered" evidence="1">
    <location>
        <begin position="376"/>
        <end position="400"/>
    </location>
</feature>
<dbReference type="PANTHER" id="PTHR47197">
    <property type="entry name" value="PROTEIN NIRF"/>
    <property type="match status" value="1"/>
</dbReference>
<evidence type="ECO:0000256" key="2">
    <source>
        <dbReference type="SAM" id="SignalP"/>
    </source>
</evidence>
<dbReference type="InterPro" id="IPR011044">
    <property type="entry name" value="Quino_amine_DH_bsu"/>
</dbReference>
<keyword evidence="4" id="KW-0238">DNA-binding</keyword>
<feature type="signal peptide" evidence="2">
    <location>
        <begin position="1"/>
        <end position="28"/>
    </location>
</feature>
<evidence type="ECO:0000259" key="3">
    <source>
        <dbReference type="Pfam" id="PF04213"/>
    </source>
</evidence>
<evidence type="ECO:0000313" key="4">
    <source>
        <dbReference type="EMBL" id="MBB4071370.1"/>
    </source>
</evidence>
<dbReference type="PANTHER" id="PTHR47197:SF3">
    <property type="entry name" value="DIHYDRO-HEME D1 DEHYDROGENASE"/>
    <property type="match status" value="1"/>
</dbReference>
<feature type="compositionally biased region" description="Polar residues" evidence="1">
    <location>
        <begin position="731"/>
        <end position="742"/>
    </location>
</feature>
<dbReference type="Pfam" id="PF04213">
    <property type="entry name" value="HtaA"/>
    <property type="match status" value="1"/>
</dbReference>
<proteinExistence type="predicted"/>
<feature type="compositionally biased region" description="Low complexity" evidence="1">
    <location>
        <begin position="702"/>
        <end position="712"/>
    </location>
</feature>
<dbReference type="InterPro" id="IPR015943">
    <property type="entry name" value="WD40/YVTN_repeat-like_dom_sf"/>
</dbReference>
<dbReference type="EMBL" id="JACIFD010000005">
    <property type="protein sequence ID" value="MBB4071370.1"/>
    <property type="molecule type" value="Genomic_DNA"/>
</dbReference>
<reference evidence="4" key="1">
    <citation type="submission" date="2020-08" db="EMBL/GenBank/DDBJ databases">
        <title>Sequencing the genomes of 1000 actinobacteria strains.</title>
        <authorList>
            <person name="Klenk H.-P."/>
        </authorList>
    </citation>
    <scope>NUCLEOTIDE SEQUENCE [LARGE SCALE GENOMIC DNA]</scope>
    <source>
        <strain evidence="4">DSM 27064</strain>
    </source>
</reference>
<dbReference type="InterPro" id="IPR051200">
    <property type="entry name" value="Host-pathogen_enzymatic-act"/>
</dbReference>
<feature type="chain" id="PRO_5033022984" evidence="2">
    <location>
        <begin position="29"/>
        <end position="796"/>
    </location>
</feature>
<evidence type="ECO:0000256" key="1">
    <source>
        <dbReference type="SAM" id="MobiDB-lite"/>
    </source>
</evidence>
<accession>A0A840DFA1</accession>
<evidence type="ECO:0000313" key="5">
    <source>
        <dbReference type="Proteomes" id="UP000571183"/>
    </source>
</evidence>
<feature type="region of interest" description="Disordered" evidence="1">
    <location>
        <begin position="702"/>
        <end position="747"/>
    </location>
</feature>
<dbReference type="Proteomes" id="UP000571183">
    <property type="component" value="Unassembled WGS sequence"/>
</dbReference>